<dbReference type="AlphaFoldDB" id="A0ABD2LXS9"/>
<organism evidence="2 3">
    <name type="scientific">Heterodera trifolii</name>
    <dbReference type="NCBI Taxonomy" id="157864"/>
    <lineage>
        <taxon>Eukaryota</taxon>
        <taxon>Metazoa</taxon>
        <taxon>Ecdysozoa</taxon>
        <taxon>Nematoda</taxon>
        <taxon>Chromadorea</taxon>
        <taxon>Rhabditida</taxon>
        <taxon>Tylenchina</taxon>
        <taxon>Tylenchomorpha</taxon>
        <taxon>Tylenchoidea</taxon>
        <taxon>Heteroderidae</taxon>
        <taxon>Heteroderinae</taxon>
        <taxon>Heterodera</taxon>
    </lineage>
</organism>
<keyword evidence="3" id="KW-1185">Reference proteome</keyword>
<gene>
    <name evidence="2" type="ORF">niasHT_003332</name>
</gene>
<comment type="caution">
    <text evidence="2">The sequence shown here is derived from an EMBL/GenBank/DDBJ whole genome shotgun (WGS) entry which is preliminary data.</text>
</comment>
<reference evidence="2 3" key="1">
    <citation type="submission" date="2024-10" db="EMBL/GenBank/DDBJ databases">
        <authorList>
            <person name="Kim D."/>
        </authorList>
    </citation>
    <scope>NUCLEOTIDE SEQUENCE [LARGE SCALE GENOMIC DNA]</scope>
    <source>
        <strain evidence="2">BH-2024</strain>
    </source>
</reference>
<dbReference type="PANTHER" id="PTHR37162">
    <property type="entry name" value="HAT FAMILY DIMERISATION DOMAINCONTAINING PROTEIN-RELATED"/>
    <property type="match status" value="1"/>
</dbReference>
<sequence>MDPSKGLYNKDEDKITLAIDFTSDKYNITGLVKECANFPIEKLPNVFVAFEQALLLNMEAYHLCRHAQSFESSDCVSSDGLFKTMFSDSAVAKKFGCARNKASKIITGVLAPYSVQIMLSELGNHYFSIALDSFNHKTTKLFPIVIRYFVAENGIQVRLLDLQALPGETAEEVYQWILKMLQKHGLKFERIVAFCADNTAANFGSAEHRGENNVFYKLRAHKNNLIPVGCPAHVLHNAAKRGADNLSIDIESIVFKLTSHFKNSTKRTTLDYIDKWFRLERFPKSISWVGLDENEAQLPNLYMLISKVFAIPVSNAFVERVFSLCGAQWTDTRNSLEVETVKNLVQERKAERTAAAVEEETIAAGGEAGGVEAATVTIGMCLLIR</sequence>
<dbReference type="PANTHER" id="PTHR37162:SF10">
    <property type="entry name" value="DUF4371 DOMAIN-CONTAINING PROTEIN"/>
    <property type="match status" value="1"/>
</dbReference>
<protein>
    <recommendedName>
        <fullName evidence="1">HAT C-terminal dimerisation domain-containing protein</fullName>
    </recommendedName>
</protein>
<evidence type="ECO:0000313" key="3">
    <source>
        <dbReference type="Proteomes" id="UP001620626"/>
    </source>
</evidence>
<proteinExistence type="predicted"/>
<dbReference type="SUPFAM" id="SSF53098">
    <property type="entry name" value="Ribonuclease H-like"/>
    <property type="match status" value="1"/>
</dbReference>
<dbReference type="InterPro" id="IPR012337">
    <property type="entry name" value="RNaseH-like_sf"/>
</dbReference>
<dbReference type="Proteomes" id="UP001620626">
    <property type="component" value="Unassembled WGS sequence"/>
</dbReference>
<feature type="domain" description="HAT C-terminal dimerisation" evidence="1">
    <location>
        <begin position="284"/>
        <end position="345"/>
    </location>
</feature>
<dbReference type="InterPro" id="IPR008906">
    <property type="entry name" value="HATC_C_dom"/>
</dbReference>
<evidence type="ECO:0000313" key="2">
    <source>
        <dbReference type="EMBL" id="KAL3120080.1"/>
    </source>
</evidence>
<name>A0ABD2LXS9_9BILA</name>
<accession>A0ABD2LXS9</accession>
<dbReference type="Pfam" id="PF05699">
    <property type="entry name" value="Dimer_Tnp_hAT"/>
    <property type="match status" value="1"/>
</dbReference>
<evidence type="ECO:0000259" key="1">
    <source>
        <dbReference type="Pfam" id="PF05699"/>
    </source>
</evidence>
<dbReference type="EMBL" id="JBICBT010000225">
    <property type="protein sequence ID" value="KAL3120080.1"/>
    <property type="molecule type" value="Genomic_DNA"/>
</dbReference>